<keyword evidence="2" id="KW-0808">Transferase</keyword>
<dbReference type="CDD" id="cd01646">
    <property type="entry name" value="RT_Bac_retron_I"/>
    <property type="match status" value="1"/>
</dbReference>
<dbReference type="GO" id="GO:0003964">
    <property type="term" value="F:RNA-directed DNA polymerase activity"/>
    <property type="evidence" value="ECO:0007669"/>
    <property type="project" value="UniProtKB-KW"/>
</dbReference>
<feature type="domain" description="Reverse transcriptase" evidence="1">
    <location>
        <begin position="1"/>
        <end position="311"/>
    </location>
</feature>
<dbReference type="PROSITE" id="PS50878">
    <property type="entry name" value="RT_POL"/>
    <property type="match status" value="1"/>
</dbReference>
<evidence type="ECO:0000313" key="2">
    <source>
        <dbReference type="EMBL" id="MCV4376592.1"/>
    </source>
</evidence>
<reference evidence="2 3" key="1">
    <citation type="submission" date="2022-10" db="EMBL/GenBank/DDBJ databases">
        <title>Characterization of Pseudomonas capsici strains from pepper and tomato in Georgia.</title>
        <authorList>
            <person name="Zhao M."/>
            <person name="Dutta B."/>
        </authorList>
    </citation>
    <scope>NUCLEOTIDE SEQUENCE [LARGE SCALE GENOMIC DNA]</scope>
    <source>
        <strain evidence="2 3">Pc20-5</strain>
    </source>
</reference>
<gene>
    <name evidence="2" type="ORF">OH718_08280</name>
</gene>
<keyword evidence="2" id="KW-0695">RNA-directed DNA polymerase</keyword>
<dbReference type="Proteomes" id="UP001207294">
    <property type="component" value="Unassembled WGS sequence"/>
</dbReference>
<accession>A0ABT3BUR5</accession>
<sequence>MDQTFSIKNLKKLMKHDREKGGALEENFIPQADVIRKKINELKKLRSVSRKKLRIKKITEEFFAIRSDRISAVLEKRKAQHDGAMTSAIELVAAEMNKKDFKVDIVQLPSLVAGKKVYGVGNSLSQILAVRFTQNVLKVIYDVKMPPRDMLVSQIKKLALDGMPKFIVRADVESFYESVRHKDLLDGIHQSPELSVVIKRILTRLIKNYESLTGEAKGLPRGVGISAYLSEIYLSSIDAQIKRHEDLFYYSRYVDDMILMYAPQRKYSAGGYLKVLEDTLMTKGLRVNSKTEAINLLESQVGKFEYLGYEFDMSPSKKGVRLSLKKFNKYKDRIDKSFADYIKKEKFVAKKAAEELYVRALYLTGNMRLFNRKSNAFIGVYFSNKFITDTKQLKGLDAMYQAKVRGISDPALARKLAKLSFVEGFEKKIFRGFDAVKLSFIARGWTHA</sequence>
<dbReference type="Pfam" id="PF00078">
    <property type="entry name" value="RVT_1"/>
    <property type="match status" value="1"/>
</dbReference>
<evidence type="ECO:0000313" key="3">
    <source>
        <dbReference type="Proteomes" id="UP001207294"/>
    </source>
</evidence>
<dbReference type="RefSeq" id="WP_263943098.1">
    <property type="nucleotide sequence ID" value="NZ_JAOXMH010000005.1"/>
</dbReference>
<proteinExistence type="predicted"/>
<comment type="caution">
    <text evidence="2">The sequence shown here is derived from an EMBL/GenBank/DDBJ whole genome shotgun (WGS) entry which is preliminary data.</text>
</comment>
<keyword evidence="2" id="KW-0548">Nucleotidyltransferase</keyword>
<protein>
    <submittedName>
        <fullName evidence="2">RNA-directed DNA polymerase</fullName>
    </submittedName>
</protein>
<keyword evidence="3" id="KW-1185">Reference proteome</keyword>
<name>A0ABT3BUR5_9PSED</name>
<dbReference type="EMBL" id="JAOXML010000005">
    <property type="protein sequence ID" value="MCV4376592.1"/>
    <property type="molecule type" value="Genomic_DNA"/>
</dbReference>
<evidence type="ECO:0000259" key="1">
    <source>
        <dbReference type="PROSITE" id="PS50878"/>
    </source>
</evidence>
<dbReference type="InterPro" id="IPR000477">
    <property type="entry name" value="RT_dom"/>
</dbReference>
<dbReference type="NCBIfam" id="NF041747">
    <property type="entry name" value="Drt3a"/>
    <property type="match status" value="1"/>
</dbReference>
<organism evidence="2 3">
    <name type="scientific">Pseudomonas capsici</name>
    <dbReference type="NCBI Taxonomy" id="2810614"/>
    <lineage>
        <taxon>Bacteria</taxon>
        <taxon>Pseudomonadati</taxon>
        <taxon>Pseudomonadota</taxon>
        <taxon>Gammaproteobacteria</taxon>
        <taxon>Pseudomonadales</taxon>
        <taxon>Pseudomonadaceae</taxon>
        <taxon>Pseudomonas</taxon>
    </lineage>
</organism>